<keyword evidence="2" id="KW-1185">Reference proteome</keyword>
<protein>
    <submittedName>
        <fullName evidence="1">Uncharacterized protein</fullName>
    </submittedName>
</protein>
<comment type="caution">
    <text evidence="1">The sequence shown here is derived from an EMBL/GenBank/DDBJ whole genome shotgun (WGS) entry which is preliminary data.</text>
</comment>
<dbReference type="OrthoDB" id="6402965at2"/>
<dbReference type="RefSeq" id="WP_109838586.1">
    <property type="nucleotide sequence ID" value="NZ_QGKM01000048.1"/>
</dbReference>
<dbReference type="EMBL" id="QGKM01000048">
    <property type="protein sequence ID" value="PWQ95095.1"/>
    <property type="molecule type" value="Genomic_DNA"/>
</dbReference>
<name>A0A317C8U9_9GAMM</name>
<accession>A0A317C8U9</accession>
<dbReference type="Proteomes" id="UP000245539">
    <property type="component" value="Unassembled WGS sequence"/>
</dbReference>
<reference evidence="1 2" key="1">
    <citation type="submission" date="2018-05" db="EMBL/GenBank/DDBJ databases">
        <title>Leucothrix arctica sp. nov., isolated from Arctic seawater.</title>
        <authorList>
            <person name="Choi A."/>
            <person name="Baek K."/>
        </authorList>
    </citation>
    <scope>NUCLEOTIDE SEQUENCE [LARGE SCALE GENOMIC DNA]</scope>
    <source>
        <strain evidence="1 2">JCM 18388</strain>
    </source>
</reference>
<organism evidence="1 2">
    <name type="scientific">Leucothrix pacifica</name>
    <dbReference type="NCBI Taxonomy" id="1247513"/>
    <lineage>
        <taxon>Bacteria</taxon>
        <taxon>Pseudomonadati</taxon>
        <taxon>Pseudomonadota</taxon>
        <taxon>Gammaproteobacteria</taxon>
        <taxon>Thiotrichales</taxon>
        <taxon>Thiotrichaceae</taxon>
        <taxon>Leucothrix</taxon>
    </lineage>
</organism>
<evidence type="ECO:0000313" key="2">
    <source>
        <dbReference type="Proteomes" id="UP000245539"/>
    </source>
</evidence>
<gene>
    <name evidence="1" type="ORF">DKW60_15575</name>
</gene>
<proteinExistence type="predicted"/>
<evidence type="ECO:0000313" key="1">
    <source>
        <dbReference type="EMBL" id="PWQ95095.1"/>
    </source>
</evidence>
<dbReference type="AlphaFoldDB" id="A0A317C8U9"/>
<sequence>MSSSPRGAAGYAKNAAISAVVGGTVSKLVGGKFVNGAITGTFSRMFNDLQHHDLRDPESVGDPNLNAIGRLSGGVGLEGNVTMMNGPGTIGRSLQVIEGDVSQWKYVPVNEYGPGHIEPGRGYGSQAGIAAGGGVEVNLAIGSGSWDGLFKSFTIGAGYYSVSVFKDGSSNWHGVSFSFGLGIPSFSYNETYYAPSTTDFGDI</sequence>